<evidence type="ECO:0000256" key="1">
    <source>
        <dbReference type="SAM" id="MobiDB-lite"/>
    </source>
</evidence>
<evidence type="ECO:0000313" key="2">
    <source>
        <dbReference type="EMBL" id="PON93503.1"/>
    </source>
</evidence>
<dbReference type="Proteomes" id="UP000237000">
    <property type="component" value="Unassembled WGS sequence"/>
</dbReference>
<dbReference type="AlphaFoldDB" id="A0A2P5F6T4"/>
<comment type="caution">
    <text evidence="2">The sequence shown here is derived from an EMBL/GenBank/DDBJ whole genome shotgun (WGS) entry which is preliminary data.</text>
</comment>
<dbReference type="EMBL" id="JXTC01000058">
    <property type="protein sequence ID" value="PON93503.1"/>
    <property type="molecule type" value="Genomic_DNA"/>
</dbReference>
<sequence>RPGPCGLDRQAEPARPTGLDILGHTPKAGPVYGPQADPFGLAHFDTFTCNTI</sequence>
<evidence type="ECO:0000313" key="3">
    <source>
        <dbReference type="Proteomes" id="UP000237000"/>
    </source>
</evidence>
<feature type="non-terminal residue" evidence="2">
    <location>
        <position position="1"/>
    </location>
</feature>
<keyword evidence="3" id="KW-1185">Reference proteome</keyword>
<accession>A0A2P5F6T4</accession>
<organism evidence="2 3">
    <name type="scientific">Trema orientale</name>
    <name type="common">Charcoal tree</name>
    <name type="synonym">Celtis orientalis</name>
    <dbReference type="NCBI Taxonomy" id="63057"/>
    <lineage>
        <taxon>Eukaryota</taxon>
        <taxon>Viridiplantae</taxon>
        <taxon>Streptophyta</taxon>
        <taxon>Embryophyta</taxon>
        <taxon>Tracheophyta</taxon>
        <taxon>Spermatophyta</taxon>
        <taxon>Magnoliopsida</taxon>
        <taxon>eudicotyledons</taxon>
        <taxon>Gunneridae</taxon>
        <taxon>Pentapetalae</taxon>
        <taxon>rosids</taxon>
        <taxon>fabids</taxon>
        <taxon>Rosales</taxon>
        <taxon>Cannabaceae</taxon>
        <taxon>Trema</taxon>
    </lineage>
</organism>
<name>A0A2P5F6T4_TREOI</name>
<reference evidence="3" key="1">
    <citation type="submission" date="2016-06" db="EMBL/GenBank/DDBJ databases">
        <title>Parallel loss of symbiosis genes in relatives of nitrogen-fixing non-legume Parasponia.</title>
        <authorList>
            <person name="Van Velzen R."/>
            <person name="Holmer R."/>
            <person name="Bu F."/>
            <person name="Rutten L."/>
            <person name="Van Zeijl A."/>
            <person name="Liu W."/>
            <person name="Santuari L."/>
            <person name="Cao Q."/>
            <person name="Sharma T."/>
            <person name="Shen D."/>
            <person name="Roswanjaya Y."/>
            <person name="Wardhani T."/>
            <person name="Kalhor M.S."/>
            <person name="Jansen J."/>
            <person name="Van den Hoogen J."/>
            <person name="Gungor B."/>
            <person name="Hartog M."/>
            <person name="Hontelez J."/>
            <person name="Verver J."/>
            <person name="Yang W.-C."/>
            <person name="Schijlen E."/>
            <person name="Repin R."/>
            <person name="Schilthuizen M."/>
            <person name="Schranz E."/>
            <person name="Heidstra R."/>
            <person name="Miyata K."/>
            <person name="Fedorova E."/>
            <person name="Kohlen W."/>
            <person name="Bisseling T."/>
            <person name="Smit S."/>
            <person name="Geurts R."/>
        </authorList>
    </citation>
    <scope>NUCLEOTIDE SEQUENCE [LARGE SCALE GENOMIC DNA]</scope>
    <source>
        <strain evidence="3">cv. RG33-2</strain>
    </source>
</reference>
<protein>
    <submittedName>
        <fullName evidence="2">Uncharacterized protein</fullName>
    </submittedName>
</protein>
<gene>
    <name evidence="2" type="ORF">TorRG33x02_107810</name>
</gene>
<feature type="region of interest" description="Disordered" evidence="1">
    <location>
        <begin position="1"/>
        <end position="28"/>
    </location>
</feature>
<dbReference type="InParanoid" id="A0A2P5F6T4"/>
<proteinExistence type="predicted"/>